<dbReference type="InterPro" id="IPR010765">
    <property type="entry name" value="DUF1350"/>
</dbReference>
<gene>
    <name evidence="1" type="ORF">HC246_10435</name>
</gene>
<dbReference type="RefSeq" id="WP_169363333.1">
    <property type="nucleotide sequence ID" value="NZ_JAAVJL010000001.1"/>
</dbReference>
<protein>
    <submittedName>
        <fullName evidence="1">DUF1350 family protein</fullName>
    </submittedName>
</protein>
<accession>A0ABX1LQM8</accession>
<dbReference type="EMBL" id="JAAVJL010000001">
    <property type="protein sequence ID" value="NMF58427.1"/>
    <property type="molecule type" value="Genomic_DNA"/>
</dbReference>
<comment type="caution">
    <text evidence="1">The sequence shown here is derived from an EMBL/GenBank/DDBJ whole genome shotgun (WGS) entry which is preliminary data.</text>
</comment>
<keyword evidence="2" id="KW-1185">Reference proteome</keyword>
<organism evidence="1 2">
    <name type="scientific">Pseudanabaena yagii GIHE-NHR1</name>
    <dbReference type="NCBI Taxonomy" id="2722753"/>
    <lineage>
        <taxon>Bacteria</taxon>
        <taxon>Bacillati</taxon>
        <taxon>Cyanobacteriota</taxon>
        <taxon>Cyanophyceae</taxon>
        <taxon>Pseudanabaenales</taxon>
        <taxon>Pseudanabaenaceae</taxon>
        <taxon>Pseudanabaena</taxon>
        <taxon>Pseudanabaena yagii</taxon>
    </lineage>
</organism>
<proteinExistence type="predicted"/>
<dbReference type="Proteomes" id="UP000738376">
    <property type="component" value="Unassembled WGS sequence"/>
</dbReference>
<reference evidence="1 2" key="1">
    <citation type="submission" date="2020-03" db="EMBL/GenBank/DDBJ databases">
        <title>Draft Genome Sequence of 2-Methylisoborneol Producing Pseudanabaena yagii Strain GIHE-NHR1 Isolated from North Han River in South Korea.</title>
        <authorList>
            <person name="Jeong J."/>
        </authorList>
    </citation>
    <scope>NUCLEOTIDE SEQUENCE [LARGE SCALE GENOMIC DNA]</scope>
    <source>
        <strain evidence="1 2">GIHE-NHR1</strain>
    </source>
</reference>
<sequence>MPETSQLNYRSLSHSQVILHPNPKGIIQFIGGFVFGSFPVPAYRYLHQFLFDQGYSLILYRFPLNPFQLNHWQVALDLLKEQYVLKVEIVKLLKQAKQPSEILNVYANPANYRWLGHSLGSKYVILLEILSHKPERRIQVLQDALRQEDVNSLVQSINVAEAKKREAEASLRQLLPDALSISQFFIRDQPAVLIAPEVSNTVRFLRSGWRISSSGTKPNQQQTENLIRDSKELFNLTGIISFNLDAIAEDDVAFLVEEIKHRAFQPPLSKELYGYHLQPLGIHIEDLGRDIVNFYEELEQRKAKSKPSLTSELIAV</sequence>
<name>A0ABX1LQM8_9CYAN</name>
<dbReference type="Pfam" id="PF07082">
    <property type="entry name" value="DUF1350"/>
    <property type="match status" value="1"/>
</dbReference>
<evidence type="ECO:0000313" key="1">
    <source>
        <dbReference type="EMBL" id="NMF58427.1"/>
    </source>
</evidence>
<evidence type="ECO:0000313" key="2">
    <source>
        <dbReference type="Proteomes" id="UP000738376"/>
    </source>
</evidence>